<dbReference type="InterPro" id="IPR029055">
    <property type="entry name" value="Ntn_hydrolases_N"/>
</dbReference>
<dbReference type="PANTHER" id="PTHR43284:SF1">
    <property type="entry name" value="ASPARAGINE SYNTHETASE"/>
    <property type="match status" value="1"/>
</dbReference>
<dbReference type="KEGG" id="fls:GLV81_01895"/>
<name>A0A6I6GWJ0_9BACT</name>
<evidence type="ECO:0000256" key="4">
    <source>
        <dbReference type="ARBA" id="ARBA00022741"/>
    </source>
</evidence>
<keyword evidence="5 9" id="KW-0067">ATP-binding</keyword>
<gene>
    <name evidence="11" type="primary">asnB</name>
    <name evidence="11" type="ORF">GLV81_01895</name>
</gene>
<dbReference type="SUPFAM" id="SSF56235">
    <property type="entry name" value="N-terminal nucleophile aminohydrolases (Ntn hydrolases)"/>
    <property type="match status" value="1"/>
</dbReference>
<keyword evidence="8" id="KW-0028">Amino-acid biosynthesis</keyword>
<dbReference type="InterPro" id="IPR033738">
    <property type="entry name" value="AsnB_N"/>
</dbReference>
<dbReference type="Gene3D" id="3.60.20.10">
    <property type="entry name" value="Glutamine Phosphoribosylpyrophosphate, subunit 1, domain 1"/>
    <property type="match status" value="1"/>
</dbReference>
<dbReference type="AlphaFoldDB" id="A0A6I6GWJ0"/>
<dbReference type="GO" id="GO:0005829">
    <property type="term" value="C:cytosol"/>
    <property type="evidence" value="ECO:0007669"/>
    <property type="project" value="TreeGrafter"/>
</dbReference>
<comment type="similarity">
    <text evidence="2">Belongs to the asparagine synthetase family.</text>
</comment>
<keyword evidence="8" id="KW-0061">Asparagine biosynthesis</keyword>
<evidence type="ECO:0000256" key="3">
    <source>
        <dbReference type="ARBA" id="ARBA00012737"/>
    </source>
</evidence>
<dbReference type="RefSeq" id="WP_157476350.1">
    <property type="nucleotide sequence ID" value="NZ_CP046566.1"/>
</dbReference>
<sequence length="602" mass="67309">MCGIAGIIDFAGRPVLQEELQRMTDAIAHRGPDGEGFFVDGAVGFGHRRLSIIDLSNAAAQPMTRFGLTITYNGEIYNYIELRQALEKQGIAFTTQSDTEVILAAYHYWGKDCVQRFNGMWAFAIYDASNREVVLSRDRFGEKPLYYTQHRGRFLFASSLRALLPITGARLANTTVVMNYLLHEKAEPLQQSFFKGYHKLDAGHFLIINIRSAAAAMPVRYYQLPQSQHSACSLSNASEELSFLMQDAIAIRMRSDVAVGGTLSGGIDSSYVAAEASAVARAKQLPAFASFTAGTMESATNELPYAKQMADHCKLRLFTTVPTEEDYMTALLPVVLAQEEPIQSLSVVMQYAVMQLAHQSGLKVLLDGQGADELFLGYPVHLGVAMRQLSWPKAIGLAMQSKTKYGLSASLLAQLALYHAHPLRKAKRQQGRWSAVMPNQVLQQATIEQIAAMDVAVQQSVQSYQVYDMVAGNLPALLRHEDRNAMAFSIETRLPYLDYRLVEWALQLPLQAKINEGWSKYILRFTMQEKVPAAIAWRKGKIGFEPPALQERIIRKLLAPESLQQRGLRLLPNAPIHQLSTPMRWRLLSLQLWAETFDVTFE</sequence>
<keyword evidence="11" id="KW-0436">Ligase</keyword>
<dbReference type="EC" id="6.3.5.4" evidence="3"/>
<evidence type="ECO:0000256" key="6">
    <source>
        <dbReference type="ARBA" id="ARBA00022962"/>
    </source>
</evidence>
<dbReference type="Proteomes" id="UP000426027">
    <property type="component" value="Chromosome"/>
</dbReference>
<protein>
    <recommendedName>
        <fullName evidence="3">asparagine synthase (glutamine-hydrolyzing)</fullName>
        <ecNumber evidence="3">6.3.5.4</ecNumber>
    </recommendedName>
</protein>
<keyword evidence="12" id="KW-1185">Reference proteome</keyword>
<dbReference type="NCBIfam" id="TIGR01536">
    <property type="entry name" value="asn_synth_AEB"/>
    <property type="match status" value="1"/>
</dbReference>
<evidence type="ECO:0000256" key="5">
    <source>
        <dbReference type="ARBA" id="ARBA00022840"/>
    </source>
</evidence>
<dbReference type="InterPro" id="IPR017932">
    <property type="entry name" value="GATase_2_dom"/>
</dbReference>
<evidence type="ECO:0000256" key="2">
    <source>
        <dbReference type="ARBA" id="ARBA00005752"/>
    </source>
</evidence>
<comment type="pathway">
    <text evidence="1">Amino-acid biosynthesis; L-asparagine biosynthesis; L-asparagine from L-aspartate (L-Gln route): step 1/1.</text>
</comment>
<dbReference type="Gene3D" id="3.40.50.620">
    <property type="entry name" value="HUPs"/>
    <property type="match status" value="1"/>
</dbReference>
<proteinExistence type="inferred from homology"/>
<evidence type="ECO:0000256" key="8">
    <source>
        <dbReference type="PIRSR" id="PIRSR001589-1"/>
    </source>
</evidence>
<dbReference type="InterPro" id="IPR051786">
    <property type="entry name" value="ASN_synthetase/amidase"/>
</dbReference>
<accession>A0A6I6GWJ0</accession>
<feature type="domain" description="Glutamine amidotransferase type-2" evidence="10">
    <location>
        <begin position="2"/>
        <end position="211"/>
    </location>
</feature>
<dbReference type="InterPro" id="IPR001962">
    <property type="entry name" value="Asn_synthase"/>
</dbReference>
<comment type="catalytic activity">
    <reaction evidence="7">
        <text>L-aspartate + L-glutamine + ATP + H2O = L-asparagine + L-glutamate + AMP + diphosphate + H(+)</text>
        <dbReference type="Rhea" id="RHEA:12228"/>
        <dbReference type="ChEBI" id="CHEBI:15377"/>
        <dbReference type="ChEBI" id="CHEBI:15378"/>
        <dbReference type="ChEBI" id="CHEBI:29985"/>
        <dbReference type="ChEBI" id="CHEBI:29991"/>
        <dbReference type="ChEBI" id="CHEBI:30616"/>
        <dbReference type="ChEBI" id="CHEBI:33019"/>
        <dbReference type="ChEBI" id="CHEBI:58048"/>
        <dbReference type="ChEBI" id="CHEBI:58359"/>
        <dbReference type="ChEBI" id="CHEBI:456215"/>
        <dbReference type="EC" id="6.3.5.4"/>
    </reaction>
</comment>
<feature type="active site" description="For GATase activity" evidence="8">
    <location>
        <position position="2"/>
    </location>
</feature>
<evidence type="ECO:0000313" key="12">
    <source>
        <dbReference type="Proteomes" id="UP000426027"/>
    </source>
</evidence>
<dbReference type="InterPro" id="IPR014729">
    <property type="entry name" value="Rossmann-like_a/b/a_fold"/>
</dbReference>
<reference evidence="11 12" key="1">
    <citation type="submission" date="2019-11" db="EMBL/GenBank/DDBJ databases">
        <authorList>
            <person name="Im W.T."/>
        </authorList>
    </citation>
    <scope>NUCLEOTIDE SEQUENCE [LARGE SCALE GENOMIC DNA]</scope>
    <source>
        <strain evidence="11 12">SB-02</strain>
    </source>
</reference>
<feature type="binding site" evidence="9">
    <location>
        <position position="98"/>
    </location>
    <ligand>
        <name>L-glutamine</name>
        <dbReference type="ChEBI" id="CHEBI:58359"/>
    </ligand>
</feature>
<evidence type="ECO:0000256" key="9">
    <source>
        <dbReference type="PIRSR" id="PIRSR001589-2"/>
    </source>
</evidence>
<keyword evidence="6 8" id="KW-0315">Glutamine amidotransferase</keyword>
<keyword evidence="4 9" id="KW-0547">Nucleotide-binding</keyword>
<dbReference type="GO" id="GO:0005524">
    <property type="term" value="F:ATP binding"/>
    <property type="evidence" value="ECO:0007669"/>
    <property type="project" value="UniProtKB-KW"/>
</dbReference>
<dbReference type="InterPro" id="IPR006426">
    <property type="entry name" value="Asn_synth_AEB"/>
</dbReference>
<evidence type="ECO:0000256" key="1">
    <source>
        <dbReference type="ARBA" id="ARBA00005187"/>
    </source>
</evidence>
<evidence type="ECO:0000313" key="11">
    <source>
        <dbReference type="EMBL" id="QGW27021.1"/>
    </source>
</evidence>
<dbReference type="PANTHER" id="PTHR43284">
    <property type="entry name" value="ASPARAGINE SYNTHETASE (GLUTAMINE-HYDROLYZING)"/>
    <property type="match status" value="1"/>
</dbReference>
<dbReference type="Pfam" id="PF13537">
    <property type="entry name" value="GATase_7"/>
    <property type="match status" value="1"/>
</dbReference>
<dbReference type="PROSITE" id="PS51278">
    <property type="entry name" value="GATASE_TYPE_2"/>
    <property type="match status" value="1"/>
</dbReference>
<dbReference type="GO" id="GO:0006529">
    <property type="term" value="P:asparagine biosynthetic process"/>
    <property type="evidence" value="ECO:0007669"/>
    <property type="project" value="UniProtKB-KW"/>
</dbReference>
<dbReference type="GO" id="GO:0004066">
    <property type="term" value="F:asparagine synthase (glutamine-hydrolyzing) activity"/>
    <property type="evidence" value="ECO:0007669"/>
    <property type="project" value="UniProtKB-EC"/>
</dbReference>
<dbReference type="SUPFAM" id="SSF52402">
    <property type="entry name" value="Adenine nucleotide alpha hydrolases-like"/>
    <property type="match status" value="1"/>
</dbReference>
<dbReference type="PIRSF" id="PIRSF001589">
    <property type="entry name" value="Asn_synthetase_glu-h"/>
    <property type="match status" value="1"/>
</dbReference>
<evidence type="ECO:0000256" key="7">
    <source>
        <dbReference type="ARBA" id="ARBA00048741"/>
    </source>
</evidence>
<evidence type="ECO:0000259" key="10">
    <source>
        <dbReference type="PROSITE" id="PS51278"/>
    </source>
</evidence>
<organism evidence="11 12">
    <name type="scientific">Phnomibacter ginsenosidimutans</name>
    <dbReference type="NCBI Taxonomy" id="2676868"/>
    <lineage>
        <taxon>Bacteria</taxon>
        <taxon>Pseudomonadati</taxon>
        <taxon>Bacteroidota</taxon>
        <taxon>Chitinophagia</taxon>
        <taxon>Chitinophagales</taxon>
        <taxon>Chitinophagaceae</taxon>
        <taxon>Phnomibacter</taxon>
    </lineage>
</organism>
<dbReference type="Pfam" id="PF00733">
    <property type="entry name" value="Asn_synthase"/>
    <property type="match status" value="1"/>
</dbReference>
<dbReference type="CDD" id="cd01991">
    <property type="entry name" value="Asn_synthase_B_C"/>
    <property type="match status" value="1"/>
</dbReference>
<dbReference type="EMBL" id="CP046566">
    <property type="protein sequence ID" value="QGW27021.1"/>
    <property type="molecule type" value="Genomic_DNA"/>
</dbReference>
<dbReference type="CDD" id="cd00712">
    <property type="entry name" value="AsnB"/>
    <property type="match status" value="1"/>
</dbReference>